<gene>
    <name evidence="2" type="ORF">SAMN05660845_1566</name>
</gene>
<sequence>MIMRKTVYFLLIAISILGTLVTPYGIVNTMVSLKYETENINDCVSNVNGINLCDTIRNLKIIFVFCLVLLVFLIYFRKKILNPKSNAE</sequence>
<feature type="transmembrane region" description="Helical" evidence="1">
    <location>
        <begin position="7"/>
        <end position="26"/>
    </location>
</feature>
<name>A0A1I0Y9M4_9FLAO</name>
<reference evidence="3" key="1">
    <citation type="submission" date="2016-10" db="EMBL/GenBank/DDBJ databases">
        <authorList>
            <person name="Varghese N."/>
            <person name="Submissions S."/>
        </authorList>
    </citation>
    <scope>NUCLEOTIDE SEQUENCE [LARGE SCALE GENOMIC DNA]</scope>
    <source>
        <strain evidence="3">DSM 21789</strain>
    </source>
</reference>
<dbReference type="EMBL" id="FOJT01000004">
    <property type="protein sequence ID" value="SFB09507.1"/>
    <property type="molecule type" value="Genomic_DNA"/>
</dbReference>
<feature type="transmembrane region" description="Helical" evidence="1">
    <location>
        <begin position="59"/>
        <end position="76"/>
    </location>
</feature>
<dbReference type="STRING" id="498292.SAMN05660845_1566"/>
<keyword evidence="1" id="KW-0812">Transmembrane</keyword>
<dbReference type="Proteomes" id="UP000199604">
    <property type="component" value="Unassembled WGS sequence"/>
</dbReference>
<keyword evidence="1" id="KW-1133">Transmembrane helix</keyword>
<evidence type="ECO:0000313" key="3">
    <source>
        <dbReference type="Proteomes" id="UP000199604"/>
    </source>
</evidence>
<proteinExistence type="predicted"/>
<evidence type="ECO:0000256" key="1">
    <source>
        <dbReference type="SAM" id="Phobius"/>
    </source>
</evidence>
<keyword evidence="3" id="KW-1185">Reference proteome</keyword>
<keyword evidence="1" id="KW-0472">Membrane</keyword>
<evidence type="ECO:0000313" key="2">
    <source>
        <dbReference type="EMBL" id="SFB09507.1"/>
    </source>
</evidence>
<organism evidence="2 3">
    <name type="scientific">Flavobacterium swingsii</name>
    <dbReference type="NCBI Taxonomy" id="498292"/>
    <lineage>
        <taxon>Bacteria</taxon>
        <taxon>Pseudomonadati</taxon>
        <taxon>Bacteroidota</taxon>
        <taxon>Flavobacteriia</taxon>
        <taxon>Flavobacteriales</taxon>
        <taxon>Flavobacteriaceae</taxon>
        <taxon>Flavobacterium</taxon>
    </lineage>
</organism>
<dbReference type="AlphaFoldDB" id="A0A1I0Y9M4"/>
<protein>
    <submittedName>
        <fullName evidence="2">Uncharacterized protein</fullName>
    </submittedName>
</protein>
<accession>A0A1I0Y9M4</accession>